<accession>A0A8S0S4J9</accession>
<dbReference type="PANTHER" id="PTHR34567">
    <property type="entry name" value="FK506-BINDING-LIKE PROTEIN"/>
    <property type="match status" value="1"/>
</dbReference>
<evidence type="ECO:0000313" key="2">
    <source>
        <dbReference type="Proteomes" id="UP000594638"/>
    </source>
</evidence>
<dbReference type="Gramene" id="OE9A114129T1">
    <property type="protein sequence ID" value="OE9A114129C1"/>
    <property type="gene ID" value="OE9A114129"/>
</dbReference>
<organism evidence="1 2">
    <name type="scientific">Olea europaea subsp. europaea</name>
    <dbReference type="NCBI Taxonomy" id="158383"/>
    <lineage>
        <taxon>Eukaryota</taxon>
        <taxon>Viridiplantae</taxon>
        <taxon>Streptophyta</taxon>
        <taxon>Embryophyta</taxon>
        <taxon>Tracheophyta</taxon>
        <taxon>Spermatophyta</taxon>
        <taxon>Magnoliopsida</taxon>
        <taxon>eudicotyledons</taxon>
        <taxon>Gunneridae</taxon>
        <taxon>Pentapetalae</taxon>
        <taxon>asterids</taxon>
        <taxon>lamiids</taxon>
        <taxon>Lamiales</taxon>
        <taxon>Oleaceae</taxon>
        <taxon>Oleeae</taxon>
        <taxon>Olea</taxon>
    </lineage>
</organism>
<sequence length="214" mass="24239">MKKFIHLYNNVLEWDDSAGEKAFHDAKKRFCAKKQGLPCDDASLPDPDLYIDDINWSSEIDPEILLELECKPEVPKAGEGHETVVIFGDSFLANQAFLSTGWGDNEENFKIPKTNESPAKYGNLGEHYWDGTANGCADYRKNTWHVNDGSGAIRHMASEDGWNHFNGCGYKNLEDKKADNVQRSWDVNNLGRVSDAGQYFPRYRTSRFQGIRAP</sequence>
<dbReference type="EMBL" id="CACTIH010003878">
    <property type="protein sequence ID" value="CAA2986638.1"/>
    <property type="molecule type" value="Genomic_DNA"/>
</dbReference>
<reference evidence="1 2" key="1">
    <citation type="submission" date="2019-12" db="EMBL/GenBank/DDBJ databases">
        <authorList>
            <person name="Alioto T."/>
            <person name="Alioto T."/>
            <person name="Gomez Garrido J."/>
        </authorList>
    </citation>
    <scope>NUCLEOTIDE SEQUENCE [LARGE SCALE GENOMIC DNA]</scope>
</reference>
<keyword evidence="2" id="KW-1185">Reference proteome</keyword>
<dbReference type="OrthoDB" id="1899291at2759"/>
<evidence type="ECO:0000313" key="1">
    <source>
        <dbReference type="EMBL" id="CAA2986638.1"/>
    </source>
</evidence>
<name>A0A8S0S4J9_OLEEU</name>
<dbReference type="AlphaFoldDB" id="A0A8S0S4J9"/>
<gene>
    <name evidence="1" type="ORF">OLEA9_A114129</name>
</gene>
<proteinExistence type="predicted"/>
<dbReference type="Proteomes" id="UP000594638">
    <property type="component" value="Unassembled WGS sequence"/>
</dbReference>
<dbReference type="PANTHER" id="PTHR34567:SF3">
    <property type="entry name" value="FK506-BINDING-LIKE PROTEIN"/>
    <property type="match status" value="1"/>
</dbReference>
<comment type="caution">
    <text evidence="1">The sequence shown here is derived from an EMBL/GenBank/DDBJ whole genome shotgun (WGS) entry which is preliminary data.</text>
</comment>
<protein>
    <submittedName>
        <fullName evidence="1">Uncharacterized protein</fullName>
    </submittedName>
</protein>